<organism evidence="1">
    <name type="scientific">Homalodisca liturata</name>
    <dbReference type="NCBI Taxonomy" id="320908"/>
    <lineage>
        <taxon>Eukaryota</taxon>
        <taxon>Metazoa</taxon>
        <taxon>Ecdysozoa</taxon>
        <taxon>Arthropoda</taxon>
        <taxon>Hexapoda</taxon>
        <taxon>Insecta</taxon>
        <taxon>Pterygota</taxon>
        <taxon>Neoptera</taxon>
        <taxon>Paraneoptera</taxon>
        <taxon>Hemiptera</taxon>
        <taxon>Auchenorrhyncha</taxon>
        <taxon>Membracoidea</taxon>
        <taxon>Cicadellidae</taxon>
        <taxon>Cicadellinae</taxon>
        <taxon>Proconiini</taxon>
        <taxon>Homalodisca</taxon>
    </lineage>
</organism>
<protein>
    <submittedName>
        <fullName evidence="1">Uncharacterized protein</fullName>
    </submittedName>
</protein>
<reference evidence="1" key="1">
    <citation type="submission" date="2015-11" db="EMBL/GenBank/DDBJ databases">
        <title>De novo transcriptome assembly of four potential Pierce s Disease insect vectors from Arizona vineyards.</title>
        <authorList>
            <person name="Tassone E.E."/>
        </authorList>
    </citation>
    <scope>NUCLEOTIDE SEQUENCE</scope>
</reference>
<feature type="non-terminal residue" evidence="1">
    <location>
        <position position="1"/>
    </location>
</feature>
<name>A0A1B6HWX4_9HEMI</name>
<proteinExistence type="predicted"/>
<feature type="non-terminal residue" evidence="1">
    <location>
        <position position="159"/>
    </location>
</feature>
<accession>A0A1B6HWX4</accession>
<dbReference type="AlphaFoldDB" id="A0A1B6HWX4"/>
<dbReference type="SUPFAM" id="SSF158702">
    <property type="entry name" value="Sec63 N-terminal domain-like"/>
    <property type="match status" value="1"/>
</dbReference>
<sequence length="159" mass="17802">GYLHIMDYLCRTGHAHAADREYVRVSGLGIVEAGIRISIWESRAKLCTALLTLRKMFMQAVPAPEYYLMQFPGIRPEHIHSRRSARPADALKECSYTEGMEEFIRASLKGDRVRNALAVLHGQPRIAIKNITAYTLNTEKEDANLNGSIDSVTAREGNS</sequence>
<gene>
    <name evidence="1" type="ORF">g.383</name>
</gene>
<evidence type="ECO:0000313" key="1">
    <source>
        <dbReference type="EMBL" id="JAS79177.1"/>
    </source>
</evidence>
<dbReference type="EMBL" id="GECU01028529">
    <property type="protein sequence ID" value="JAS79177.1"/>
    <property type="molecule type" value="Transcribed_RNA"/>
</dbReference>